<keyword evidence="1" id="KW-0805">Transcription regulation</keyword>
<evidence type="ECO:0000313" key="7">
    <source>
        <dbReference type="Proteomes" id="UP000613208"/>
    </source>
</evidence>
<dbReference type="PROSITE" id="PS51071">
    <property type="entry name" value="HTH_RPIR"/>
    <property type="match status" value="1"/>
</dbReference>
<dbReference type="InterPro" id="IPR047640">
    <property type="entry name" value="RpiR-like"/>
</dbReference>
<dbReference type="Proteomes" id="UP000613208">
    <property type="component" value="Unassembled WGS sequence"/>
</dbReference>
<keyword evidence="2" id="KW-0238">DNA-binding</keyword>
<keyword evidence="3" id="KW-0804">Transcription</keyword>
<dbReference type="GO" id="GO:0097367">
    <property type="term" value="F:carbohydrate derivative binding"/>
    <property type="evidence" value="ECO:0007669"/>
    <property type="project" value="InterPro"/>
</dbReference>
<evidence type="ECO:0000256" key="3">
    <source>
        <dbReference type="ARBA" id="ARBA00023163"/>
    </source>
</evidence>
<dbReference type="EMBL" id="BLYI01000049">
    <property type="protein sequence ID" value="GFO86050.1"/>
    <property type="molecule type" value="Genomic_DNA"/>
</dbReference>
<evidence type="ECO:0000256" key="1">
    <source>
        <dbReference type="ARBA" id="ARBA00023015"/>
    </source>
</evidence>
<dbReference type="GO" id="GO:0003677">
    <property type="term" value="F:DNA binding"/>
    <property type="evidence" value="ECO:0007669"/>
    <property type="project" value="UniProtKB-KW"/>
</dbReference>
<dbReference type="InterPro" id="IPR046348">
    <property type="entry name" value="SIS_dom_sf"/>
</dbReference>
<feature type="domain" description="SIS" evidence="5">
    <location>
        <begin position="124"/>
        <end position="265"/>
    </location>
</feature>
<dbReference type="InterPro" id="IPR001347">
    <property type="entry name" value="SIS_dom"/>
</dbReference>
<protein>
    <submittedName>
        <fullName evidence="6">RpiR family transcriptional regulator</fullName>
    </submittedName>
</protein>
<gene>
    <name evidence="6" type="primary">glvR</name>
    <name evidence="6" type="ORF">ANBU17_23970</name>
</gene>
<dbReference type="Gene3D" id="3.40.50.10490">
    <property type="entry name" value="Glucose-6-phosphate isomerase like protein, domain 1"/>
    <property type="match status" value="1"/>
</dbReference>
<dbReference type="Pfam" id="PF01418">
    <property type="entry name" value="HTH_6"/>
    <property type="match status" value="1"/>
</dbReference>
<dbReference type="InterPro" id="IPR009057">
    <property type="entry name" value="Homeodomain-like_sf"/>
</dbReference>
<dbReference type="InterPro" id="IPR036388">
    <property type="entry name" value="WH-like_DNA-bd_sf"/>
</dbReference>
<sequence length="292" mass="33222">MLITEQLEHTKLSNAEASVAQFILKEKKNLKGLTTRQIASMGYTTPSTLVRLGQRLGYHGWSDFLEDFLDEVDYLERYFQNVDANRPFLPSDDTKTVANKIATLCKESIDDTMEMMDYDAIEQAVDLMEQSKDIYIVALSISLDCCRLFRSEMIRIGKSVVLESNHGEQLNSLLLASPQDCAIVVSYSGSSSRVVQECSALYQRKVPMILITGRGENPINQLSDHVINITTRERLYSKIAGFSSQQSIHLILDILYSCYYARNYDANWKKRIEIAKYGDFSRTATSEIMQED</sequence>
<dbReference type="PANTHER" id="PTHR30514:SF10">
    <property type="entry name" value="MURR_RPIR FAMILY TRANSCRIPTIONAL REGULATOR"/>
    <property type="match status" value="1"/>
</dbReference>
<dbReference type="PROSITE" id="PS51464">
    <property type="entry name" value="SIS"/>
    <property type="match status" value="1"/>
</dbReference>
<dbReference type="SUPFAM" id="SSF53697">
    <property type="entry name" value="SIS domain"/>
    <property type="match status" value="1"/>
</dbReference>
<dbReference type="Pfam" id="PF01380">
    <property type="entry name" value="SIS"/>
    <property type="match status" value="1"/>
</dbReference>
<reference evidence="6" key="1">
    <citation type="submission" date="2020-06" db="EMBL/GenBank/DDBJ databases">
        <title>Characterization of fructooligosaccharide metabolism and fructooligosaccharide-degrading enzymes in human commensal butyrate producers.</title>
        <authorList>
            <person name="Tanno H."/>
            <person name="Fujii T."/>
            <person name="Hirano K."/>
            <person name="Maeno S."/>
            <person name="Tonozuka T."/>
            <person name="Sakamoto M."/>
            <person name="Ohkuma M."/>
            <person name="Tochio T."/>
            <person name="Endo A."/>
        </authorList>
    </citation>
    <scope>NUCLEOTIDE SEQUENCE</scope>
    <source>
        <strain evidence="6">JCM 17466</strain>
    </source>
</reference>
<dbReference type="GO" id="GO:1901135">
    <property type="term" value="P:carbohydrate derivative metabolic process"/>
    <property type="evidence" value="ECO:0007669"/>
    <property type="project" value="InterPro"/>
</dbReference>
<organism evidence="6 7">
    <name type="scientific">Anaerostipes butyraticus</name>
    <dbReference type="NCBI Taxonomy" id="645466"/>
    <lineage>
        <taxon>Bacteria</taxon>
        <taxon>Bacillati</taxon>
        <taxon>Bacillota</taxon>
        <taxon>Clostridia</taxon>
        <taxon>Lachnospirales</taxon>
        <taxon>Lachnospiraceae</taxon>
        <taxon>Anaerostipes</taxon>
    </lineage>
</organism>
<keyword evidence="7" id="KW-1185">Reference proteome</keyword>
<dbReference type="PANTHER" id="PTHR30514">
    <property type="entry name" value="GLUCOKINASE"/>
    <property type="match status" value="1"/>
</dbReference>
<evidence type="ECO:0000313" key="6">
    <source>
        <dbReference type="EMBL" id="GFO86050.1"/>
    </source>
</evidence>
<dbReference type="SUPFAM" id="SSF46689">
    <property type="entry name" value="Homeodomain-like"/>
    <property type="match status" value="1"/>
</dbReference>
<dbReference type="Gene3D" id="1.10.10.10">
    <property type="entry name" value="Winged helix-like DNA-binding domain superfamily/Winged helix DNA-binding domain"/>
    <property type="match status" value="1"/>
</dbReference>
<comment type="caution">
    <text evidence="6">The sequence shown here is derived from an EMBL/GenBank/DDBJ whole genome shotgun (WGS) entry which is preliminary data.</text>
</comment>
<evidence type="ECO:0000259" key="4">
    <source>
        <dbReference type="PROSITE" id="PS51071"/>
    </source>
</evidence>
<dbReference type="CDD" id="cd05013">
    <property type="entry name" value="SIS_RpiR"/>
    <property type="match status" value="1"/>
</dbReference>
<feature type="domain" description="HTH rpiR-type" evidence="4">
    <location>
        <begin position="1"/>
        <end position="75"/>
    </location>
</feature>
<dbReference type="GO" id="GO:0003700">
    <property type="term" value="F:DNA-binding transcription factor activity"/>
    <property type="evidence" value="ECO:0007669"/>
    <property type="project" value="InterPro"/>
</dbReference>
<dbReference type="InterPro" id="IPR000281">
    <property type="entry name" value="HTH_RpiR"/>
</dbReference>
<dbReference type="RefSeq" id="WP_201311738.1">
    <property type="nucleotide sequence ID" value="NZ_BLYI01000049.1"/>
</dbReference>
<dbReference type="AlphaFoldDB" id="A0A916VDQ2"/>
<evidence type="ECO:0000259" key="5">
    <source>
        <dbReference type="PROSITE" id="PS51464"/>
    </source>
</evidence>
<evidence type="ECO:0000256" key="2">
    <source>
        <dbReference type="ARBA" id="ARBA00023125"/>
    </source>
</evidence>
<proteinExistence type="predicted"/>
<dbReference type="InterPro" id="IPR035472">
    <property type="entry name" value="RpiR-like_SIS"/>
</dbReference>
<name>A0A916VDQ2_9FIRM</name>
<accession>A0A916VDQ2</accession>